<organism evidence="1 2">
    <name type="scientific">Sporothrix schenckii 1099-18</name>
    <dbReference type="NCBI Taxonomy" id="1397361"/>
    <lineage>
        <taxon>Eukaryota</taxon>
        <taxon>Fungi</taxon>
        <taxon>Dikarya</taxon>
        <taxon>Ascomycota</taxon>
        <taxon>Pezizomycotina</taxon>
        <taxon>Sordariomycetes</taxon>
        <taxon>Sordariomycetidae</taxon>
        <taxon>Ophiostomatales</taxon>
        <taxon>Ophiostomataceae</taxon>
        <taxon>Sporothrix</taxon>
    </lineage>
</organism>
<dbReference type="GeneID" id="27664257"/>
<dbReference type="VEuPathDB" id="FungiDB:SPSK_02086"/>
<sequence>MRAQAPYGSSRREMVSDVVEIVQSQSLAGSSKAVAVRSISVAVPQRGVVVRKRTKRAVKSRASCWPYRGRQLLSIVVRG</sequence>
<accession>A0A0F2MBF7</accession>
<reference evidence="1 2" key="2">
    <citation type="journal article" date="2015" name="Eukaryot. Cell">
        <title>Asexual propagation of a virulent clone complex in a human and feline outbreak of sporotrichosis.</title>
        <authorList>
            <person name="Teixeira Mde M."/>
            <person name="Rodrigues A.M."/>
            <person name="Tsui C.K."/>
            <person name="de Almeida L.G."/>
            <person name="Van Diepeningen A.D."/>
            <person name="van den Ende B.G."/>
            <person name="Fernandes G.F."/>
            <person name="Kano R."/>
            <person name="Hamelin R.C."/>
            <person name="Lopes-Bezerra L.M."/>
            <person name="Vasconcelos A.T."/>
            <person name="de Hoog S."/>
            <person name="de Camargo Z.P."/>
            <person name="Felipe M.S."/>
        </authorList>
    </citation>
    <scope>NUCLEOTIDE SEQUENCE [LARGE SCALE GENOMIC DNA]</scope>
    <source>
        <strain evidence="1 2">1099-18</strain>
    </source>
</reference>
<reference evidence="1 2" key="1">
    <citation type="journal article" date="2014" name="BMC Genomics">
        <title>Comparative genomics of the major fungal agents of human and animal Sporotrichosis: Sporothrix schenckii and Sporothrix brasiliensis.</title>
        <authorList>
            <person name="Teixeira M.M."/>
            <person name="de Almeida L.G."/>
            <person name="Kubitschek-Barreira P."/>
            <person name="Alves F.L."/>
            <person name="Kioshima E.S."/>
            <person name="Abadio A.K."/>
            <person name="Fernandes L."/>
            <person name="Derengowski L.S."/>
            <person name="Ferreira K.S."/>
            <person name="Souza R.C."/>
            <person name="Ruiz J.C."/>
            <person name="de Andrade N.C."/>
            <person name="Paes H.C."/>
            <person name="Nicola A.M."/>
            <person name="Albuquerque P."/>
            <person name="Gerber A.L."/>
            <person name="Martins V.P."/>
            <person name="Peconick L.D."/>
            <person name="Neto A.V."/>
            <person name="Chaucanez C.B."/>
            <person name="Silva P.A."/>
            <person name="Cunha O.L."/>
            <person name="de Oliveira F.F."/>
            <person name="dos Santos T.C."/>
            <person name="Barros A.L."/>
            <person name="Soares M.A."/>
            <person name="de Oliveira L.M."/>
            <person name="Marini M.M."/>
            <person name="Villalobos-Duno H."/>
            <person name="Cunha M.M."/>
            <person name="de Hoog S."/>
            <person name="da Silveira J.F."/>
            <person name="Henrissat B."/>
            <person name="Nino-Vega G.A."/>
            <person name="Cisalpino P.S."/>
            <person name="Mora-Montes H.M."/>
            <person name="Almeida S.R."/>
            <person name="Stajich J.E."/>
            <person name="Lopes-Bezerra L.M."/>
            <person name="Vasconcelos A.T."/>
            <person name="Felipe M.S."/>
        </authorList>
    </citation>
    <scope>NUCLEOTIDE SEQUENCE [LARGE SCALE GENOMIC DNA]</scope>
    <source>
        <strain evidence="1 2">1099-18</strain>
    </source>
</reference>
<proteinExistence type="predicted"/>
<evidence type="ECO:0000313" key="1">
    <source>
        <dbReference type="EMBL" id="KJR86957.1"/>
    </source>
</evidence>
<dbReference type="AlphaFoldDB" id="A0A0F2MBF7"/>
<dbReference type="Proteomes" id="UP000033710">
    <property type="component" value="Unassembled WGS sequence"/>
</dbReference>
<comment type="caution">
    <text evidence="1">The sequence shown here is derived from an EMBL/GenBank/DDBJ whole genome shotgun (WGS) entry which is preliminary data.</text>
</comment>
<protein>
    <submittedName>
        <fullName evidence="1">Uncharacterized protein</fullName>
    </submittedName>
</protein>
<evidence type="ECO:0000313" key="2">
    <source>
        <dbReference type="Proteomes" id="UP000033710"/>
    </source>
</evidence>
<gene>
    <name evidence="1" type="ORF">SPSK_02086</name>
</gene>
<dbReference type="EMBL" id="AXCR01000005">
    <property type="protein sequence ID" value="KJR86957.1"/>
    <property type="molecule type" value="Genomic_DNA"/>
</dbReference>
<dbReference type="KEGG" id="ssck:SPSK_02086"/>
<name>A0A0F2MBF7_SPOSC</name>
<dbReference type="RefSeq" id="XP_016589633.1">
    <property type="nucleotide sequence ID" value="XM_016728980.1"/>
</dbReference>